<feature type="transmembrane region" description="Helical" evidence="1">
    <location>
        <begin position="44"/>
        <end position="61"/>
    </location>
</feature>
<organism evidence="2 3">
    <name type="scientific">Isoptericola sediminis</name>
    <dbReference type="NCBI Taxonomy" id="2733572"/>
    <lineage>
        <taxon>Bacteria</taxon>
        <taxon>Bacillati</taxon>
        <taxon>Actinomycetota</taxon>
        <taxon>Actinomycetes</taxon>
        <taxon>Micrococcales</taxon>
        <taxon>Promicromonosporaceae</taxon>
        <taxon>Isoptericola</taxon>
    </lineage>
</organism>
<feature type="transmembrane region" description="Helical" evidence="1">
    <location>
        <begin position="73"/>
        <end position="94"/>
    </location>
</feature>
<dbReference type="Proteomes" id="UP000557204">
    <property type="component" value="Unassembled WGS sequence"/>
</dbReference>
<sequence>MSVWIEVVAIAVITVAVVAAFVAGARTWRTAGVRDAVERVKQSVGRGLLLGLDLLIAADVIRTVTLEPTLQNVAALGLLVVVRTFLSWSLMVELHGRWPWQRGRGTPQD</sequence>
<evidence type="ECO:0000313" key="2">
    <source>
        <dbReference type="EMBL" id="NNU26963.1"/>
    </source>
</evidence>
<dbReference type="Pfam" id="PF07784">
    <property type="entry name" value="DUF1622"/>
    <property type="match status" value="1"/>
</dbReference>
<proteinExistence type="predicted"/>
<name>A0A849KEH1_9MICO</name>
<dbReference type="EMBL" id="JABFAJ010000010">
    <property type="protein sequence ID" value="NNU26963.1"/>
    <property type="molecule type" value="Genomic_DNA"/>
</dbReference>
<comment type="caution">
    <text evidence="2">The sequence shown here is derived from an EMBL/GenBank/DDBJ whole genome shotgun (WGS) entry which is preliminary data.</text>
</comment>
<dbReference type="PANTHER" id="PTHR38468:SF1">
    <property type="entry name" value="SLL0939 PROTEIN"/>
    <property type="match status" value="1"/>
</dbReference>
<keyword evidence="1" id="KW-0472">Membrane</keyword>
<evidence type="ECO:0000313" key="3">
    <source>
        <dbReference type="Proteomes" id="UP000557204"/>
    </source>
</evidence>
<keyword evidence="3" id="KW-1185">Reference proteome</keyword>
<dbReference type="AlphaFoldDB" id="A0A849KEH1"/>
<reference evidence="2 3" key="1">
    <citation type="submission" date="2020-05" db="EMBL/GenBank/DDBJ databases">
        <title>Genome sequence of Isoptericola sp. JC619 isolated from Chilika lagoon, India.</title>
        <authorList>
            <person name="Kumar D."/>
            <person name="Appam K."/>
            <person name="Gandham S."/>
            <person name="Uppada J."/>
            <person name="Sasikala C."/>
            <person name="Venkata Ramana C."/>
        </authorList>
    </citation>
    <scope>NUCLEOTIDE SEQUENCE [LARGE SCALE GENOMIC DNA]</scope>
    <source>
        <strain evidence="2 3">JC619</strain>
    </source>
</reference>
<gene>
    <name evidence="2" type="ORF">HLI28_05300</name>
</gene>
<accession>A0A849KEH1</accession>
<feature type="transmembrane region" description="Helical" evidence="1">
    <location>
        <begin position="6"/>
        <end position="23"/>
    </location>
</feature>
<evidence type="ECO:0000256" key="1">
    <source>
        <dbReference type="SAM" id="Phobius"/>
    </source>
</evidence>
<keyword evidence="1" id="KW-1133">Transmembrane helix</keyword>
<protein>
    <submittedName>
        <fullName evidence="2">DUF1622 domain-containing protein</fullName>
    </submittedName>
</protein>
<keyword evidence="1" id="KW-0812">Transmembrane</keyword>
<dbReference type="PANTHER" id="PTHR38468">
    <property type="entry name" value="SLL0939 PROTEIN"/>
    <property type="match status" value="1"/>
</dbReference>
<dbReference type="InterPro" id="IPR012427">
    <property type="entry name" value="DUF1622"/>
</dbReference>